<organism evidence="6 7">
    <name type="scientific">Bifidobacterium catenulatum PV20-2</name>
    <dbReference type="NCBI Taxonomy" id="1447716"/>
    <lineage>
        <taxon>Bacteria</taxon>
        <taxon>Bacillati</taxon>
        <taxon>Actinomycetota</taxon>
        <taxon>Actinomycetes</taxon>
        <taxon>Bifidobacteriales</taxon>
        <taxon>Bifidobacteriaceae</taxon>
        <taxon>Bifidobacterium</taxon>
    </lineage>
</organism>
<evidence type="ECO:0000313" key="7">
    <source>
        <dbReference type="Proteomes" id="UP000030625"/>
    </source>
</evidence>
<evidence type="ECO:0000259" key="4">
    <source>
        <dbReference type="Pfam" id="PF16364"/>
    </source>
</evidence>
<keyword evidence="2" id="KW-1133">Transmembrane helix</keyword>
<keyword evidence="2" id="KW-0472">Membrane</keyword>
<evidence type="ECO:0000313" key="6">
    <source>
        <dbReference type="EMBL" id="AIZ14806.1"/>
    </source>
</evidence>
<keyword evidence="3" id="KW-0732">Signal</keyword>
<feature type="signal peptide" evidence="3">
    <location>
        <begin position="1"/>
        <end position="22"/>
    </location>
</feature>
<dbReference type="NCBIfam" id="TIGR04226">
    <property type="entry name" value="RrgB_K2N_iso_D2"/>
    <property type="match status" value="1"/>
</dbReference>
<reference evidence="6 7" key="1">
    <citation type="journal article" date="2015" name="Genome Announc.">
        <title>Complete and Assembled Genome Sequence of Bifidobacterium kashiwanohense PV20-2, Isolated from the Feces of an Anemic Kenyan Infant.</title>
        <authorList>
            <person name="Vazquez-Gutierrez P."/>
            <person name="Lacroix C."/>
            <person name="Chassard C."/>
            <person name="Klumpp J."/>
            <person name="Jans C."/>
            <person name="Stevens M.J."/>
        </authorList>
    </citation>
    <scope>NUCLEOTIDE SEQUENCE [LARGE SCALE GENOMIC DNA]</scope>
    <source>
        <strain evidence="6 7">PV20-2</strain>
    </source>
</reference>
<feature type="compositionally biased region" description="Low complexity" evidence="1">
    <location>
        <begin position="1683"/>
        <end position="1697"/>
    </location>
</feature>
<sequence length="1789" mass="193761">MMKAGVAAVAAIATLGAGGVVASTAFAGGGGGNQPGAGGNMDVLQFWQYKDDASGAWGPATSLDSVRAAMNNAGVALQGDGVTKAQAALDQARTECETGFRQRHPGEGDGDCRVVAVGAVPYISGRSFIYNGTGYYSPSLPGGWYDNWNTYVAPNTYNYAGTQSYRTSAGFSDDPSNSVDAIMRRNVGASSKPSIVVIVLDKYQPAPPNYDLTVSTQAGGTFTQAGATGDVSDAITTSRGNSSISENVTGTITLHWTGLDGTTRTASKQFTQDNNTTQNVSFGFRDVDKTWKSWPAGSYYYDVNVPKQGKMKADAGHAGSADARESWKPVPTPPSKKLTNAAGQQVTSDAQQIASGSLYTAHITAQSNASEHFWLYDTIDVTAQKVLIGGTDRDDVSKVTVTDQDGNAVKADITVDDSQPGKRIVKAHVLNPASGQYTLNVPQSATPTGSDYTIPDDSQACWTGDEYGSTDKSHCQTGNSEQVGKVTPKPDKVWVLDSNGALNAEDPEHTNDKGSDNRTFVTGDAIGAVVNGRIPAHLLNPFTSYSITDDWTASAQWIDWNHKDQVRVYVDGKDVTDQFDITIDTAKHTTTATAKQSFLTKTAFGTADRKVKLYIGGIVRQVPNAQAAADQKKLTNKATETWNNESRPTNEPPVWVRNPKPDKVWSADQGQAANAEDSAWANNVNADTHTFVQQDDFGVTVNGLLPRNLARKMSSYELGDDFSKSARNIDLDSATVTVTIDGKDAKNLFDVHKQDDRVWVSAKQELLDTTYNQAADRKVRMTIKGAFLKDALKAGQKVQLTNGDWEKWNQQTVPGNEPPVKEWSPNPDKSWIRLGEDGKWAAVVDPTGSNKTGADTLKFLDGDQVASVVNGVIASDLVKVTDIKLTDDYANADYIWDLASDQSRIRVYEADATTDAASSVADIANKGRDVTDQFDITVAGTKVTATAKPEYRAAQAGLKNPKQISLLLPGVVNFANGKGAAQVRKDFGKHAGDELTFCENPDGSKLTNKGSEKVNNESQPTNEPYICGYVPPVVKRVVAEGSQGGANNDANDKVVYPGQKVEYRLTTRPQIPSDLAYRIVSIRDTDTYDRYLEPDQQTLEVTDLATGDQLTTSDPQMGVEGDYTVAWDNANHQFTITYSDKYVAEHWRAGSHPQIQVRFEGTVAKDAPTDRRVDNQWMLTLNNSITPSNIVDNLPPKHDPSKKDNQSKEQGDPSVSIDGKTMLLGDTGNYVVTLDLKQTNNAYRVWKAGITDDFDDEHLAIDGTKIEVLDSKGQDVTGKFNIQIKDGVAYVYAKTVDTWIPKKGVTVKGDPQPTDLAAYASSSKHDPLSDPSIDQNLLGQEYRIVMPYKVVKVEDGYTVRNKAIQVTNDLTRETNEVSNPLKEINPAKDVTVKVGGESIDGRSVYKDRTFLYLFDSSIIPAGRAYPRVDQWRIVDPLNTEYDQYTGQWAVYASRDLYRDGKVIAAKGDKLAGSGFDSSKFGGDLFDAAADANGVVTVEATEAYRTLVSADNSHENGWRAYIQCKRLKVSDRVENRFTEYFNDKEFESNIVWTRTPDMTPSIHIEKYDVASGEQAGDRDDVKDALQMAGDSQQIAFKITNTSKTDSSTDEGAWYLAKDLKMVDRTIAGEGDVTDLKYPDNWDTLVLKPGESTIITGTLKGVEQGGKHTDRVKVTGTPLVECPVTDQFGGQQSTDGDQTGDTKVDGDASDTTGLKQVKVGDRTLCEDTTVESNTDDWNGYRAKPLASTGTAVLGLAGGALAVLLAGGSLLVFRKRHRAQGSGRHTAANAGK</sequence>
<evidence type="ECO:0000256" key="2">
    <source>
        <dbReference type="SAM" id="Phobius"/>
    </source>
</evidence>
<evidence type="ECO:0000256" key="1">
    <source>
        <dbReference type="SAM" id="MobiDB-lite"/>
    </source>
</evidence>
<dbReference type="KEGG" id="bka:AH68_06890"/>
<gene>
    <name evidence="6" type="ORF">AH68_06890</name>
</gene>
<feature type="domain" description="Adhesin isopeptide-forming adherence" evidence="5">
    <location>
        <begin position="1047"/>
        <end position="1193"/>
    </location>
</feature>
<feature type="chain" id="PRO_5038419239" evidence="3">
    <location>
        <begin position="23"/>
        <end position="1789"/>
    </location>
</feature>
<feature type="domain" description="Adhesin isopeptide-forming adherence" evidence="5">
    <location>
        <begin position="1200"/>
        <end position="1381"/>
    </location>
</feature>
<dbReference type="NCBIfam" id="TIGR04228">
    <property type="entry name" value="isopep_sspB_C2"/>
    <property type="match status" value="1"/>
</dbReference>
<feature type="compositionally biased region" description="Basic and acidic residues" evidence="1">
    <location>
        <begin position="1195"/>
        <end position="1211"/>
    </location>
</feature>
<dbReference type="STRING" id="1447716.AH68_06890"/>
<dbReference type="InterPro" id="IPR026345">
    <property type="entry name" value="Adh_isopep-form_adh_dom"/>
</dbReference>
<dbReference type="HOGENOM" id="CLU_003509_0_0_11"/>
<dbReference type="Pfam" id="PF17998">
    <property type="entry name" value="AgI_II_C2"/>
    <property type="match status" value="2"/>
</dbReference>
<dbReference type="Gene3D" id="2.60.40.740">
    <property type="match status" value="4"/>
</dbReference>
<feature type="transmembrane region" description="Helical" evidence="2">
    <location>
        <begin position="1749"/>
        <end position="1770"/>
    </location>
</feature>
<proteinExistence type="predicted"/>
<dbReference type="Proteomes" id="UP000030625">
    <property type="component" value="Chromosome"/>
</dbReference>
<accession>A0A0A7I492</accession>
<keyword evidence="2" id="KW-0812">Transmembrane</keyword>
<name>A0A0A7I492_9BIFI</name>
<feature type="domain" description="Cell surface antigen C-terminal" evidence="4">
    <location>
        <begin position="1385"/>
        <end position="1555"/>
    </location>
</feature>
<feature type="region of interest" description="Disordered" evidence="1">
    <location>
        <begin position="1683"/>
        <end position="1709"/>
    </location>
</feature>
<dbReference type="InterPro" id="IPR032300">
    <property type="entry name" value="Antigen_C"/>
</dbReference>
<dbReference type="EMBL" id="CP007456">
    <property type="protein sequence ID" value="AIZ14806.1"/>
    <property type="molecule type" value="Genomic_DNA"/>
</dbReference>
<feature type="region of interest" description="Disordered" evidence="1">
    <location>
        <begin position="312"/>
        <end position="339"/>
    </location>
</feature>
<protein>
    <submittedName>
        <fullName evidence="6">Cell wall anchor protein</fullName>
    </submittedName>
</protein>
<feature type="region of interest" description="Disordered" evidence="1">
    <location>
        <begin position="1188"/>
        <end position="1219"/>
    </location>
</feature>
<dbReference type="Pfam" id="PF16364">
    <property type="entry name" value="Antigen_C"/>
    <property type="match status" value="1"/>
</dbReference>
<dbReference type="InterPro" id="IPR026466">
    <property type="entry name" value="Fim_isopep_form_D2_dom"/>
</dbReference>
<dbReference type="OrthoDB" id="3222861at2"/>
<evidence type="ECO:0000259" key="5">
    <source>
        <dbReference type="Pfam" id="PF17998"/>
    </source>
</evidence>
<evidence type="ECO:0000256" key="3">
    <source>
        <dbReference type="SAM" id="SignalP"/>
    </source>
</evidence>